<accession>A0A5D0NW79</accession>
<dbReference type="AlphaFoldDB" id="A0A5D0NW79"/>
<dbReference type="Proteomes" id="UP000323380">
    <property type="component" value="Unassembled WGS sequence"/>
</dbReference>
<keyword evidence="2" id="KW-1185">Reference proteome</keyword>
<gene>
    <name evidence="1" type="ORF">FXF69_04280</name>
</gene>
<evidence type="ECO:0000313" key="1">
    <source>
        <dbReference type="EMBL" id="TYB48424.1"/>
    </source>
</evidence>
<dbReference type="RefSeq" id="WP_067888757.1">
    <property type="nucleotide sequence ID" value="NZ_VSFG01000001.1"/>
</dbReference>
<dbReference type="EMBL" id="VSFG01000001">
    <property type="protein sequence ID" value="TYB48424.1"/>
    <property type="molecule type" value="Genomic_DNA"/>
</dbReference>
<comment type="caution">
    <text evidence="1">The sequence shown here is derived from an EMBL/GenBank/DDBJ whole genome shotgun (WGS) entry which is preliminary data.</text>
</comment>
<proteinExistence type="predicted"/>
<organism evidence="1 2">
    <name type="scientific">Actinomadura chibensis</name>
    <dbReference type="NCBI Taxonomy" id="392828"/>
    <lineage>
        <taxon>Bacteria</taxon>
        <taxon>Bacillati</taxon>
        <taxon>Actinomycetota</taxon>
        <taxon>Actinomycetes</taxon>
        <taxon>Streptosporangiales</taxon>
        <taxon>Thermomonosporaceae</taxon>
        <taxon>Actinomadura</taxon>
    </lineage>
</organism>
<protein>
    <submittedName>
        <fullName evidence="1">Uncharacterized protein</fullName>
    </submittedName>
</protein>
<evidence type="ECO:0000313" key="2">
    <source>
        <dbReference type="Proteomes" id="UP000323380"/>
    </source>
</evidence>
<reference evidence="1 2" key="1">
    <citation type="submission" date="2019-08" db="EMBL/GenBank/DDBJ databases">
        <title>Actinomadura sp. nov. CYP1-5 isolated from mountain soil.</title>
        <authorList>
            <person name="Songsumanus A."/>
            <person name="Kuncharoen N."/>
            <person name="Kudo T."/>
            <person name="Yuki M."/>
            <person name="Igarashi Y."/>
            <person name="Tanasupawat S."/>
        </authorList>
    </citation>
    <scope>NUCLEOTIDE SEQUENCE [LARGE SCALE GENOMIC DNA]</scope>
    <source>
        <strain evidence="1 2">JCM 14158</strain>
    </source>
</reference>
<sequence length="170" mass="18196">MPVEYEYVGPPEILAAVRPGSGGTRVDSGGDFTAWWATLAEDESAEPFTFVVGLDGVLRLAPRRSEHVACADGRAVLSAGEIAFVLEDGRHRVDGISNQSTGYCPDPASWPAVAAALDRVGLPHPGHFTDPIIFRRCAECGERNLVKDGHFFCAVCAAELPSTWNLSAEK</sequence>
<name>A0A5D0NW79_9ACTN</name>